<organism evidence="2 3">
    <name type="scientific">Flammeovirga agarivorans</name>
    <dbReference type="NCBI Taxonomy" id="2726742"/>
    <lineage>
        <taxon>Bacteria</taxon>
        <taxon>Pseudomonadati</taxon>
        <taxon>Bacteroidota</taxon>
        <taxon>Cytophagia</taxon>
        <taxon>Cytophagales</taxon>
        <taxon>Flammeovirgaceae</taxon>
        <taxon>Flammeovirga</taxon>
    </lineage>
</organism>
<evidence type="ECO:0000313" key="3">
    <source>
        <dbReference type="Proteomes" id="UP000585050"/>
    </source>
</evidence>
<evidence type="ECO:0000313" key="2">
    <source>
        <dbReference type="EMBL" id="NLR89712.1"/>
    </source>
</evidence>
<evidence type="ECO:0000256" key="1">
    <source>
        <dbReference type="SAM" id="Phobius"/>
    </source>
</evidence>
<keyword evidence="1" id="KW-0812">Transmembrane</keyword>
<feature type="transmembrane region" description="Helical" evidence="1">
    <location>
        <begin position="7"/>
        <end position="26"/>
    </location>
</feature>
<sequence>MRNLHPSGIIISVLIIVSIFYSYQILSQNSIYPSSTIIEYSTDANKNGSLSLDWEFKDQSLNYNKVILTFNGKVYTFNGEGSEIIEGLQEGQYRVQLDVLDDTLQTSSIRTYVQEVDILEGKTLSMAVKL</sequence>
<reference evidence="2 3" key="1">
    <citation type="submission" date="2020-04" db="EMBL/GenBank/DDBJ databases">
        <title>Flammeovirga sp. SR4, a novel species isolated from seawater.</title>
        <authorList>
            <person name="Wang X."/>
        </authorList>
    </citation>
    <scope>NUCLEOTIDE SEQUENCE [LARGE SCALE GENOMIC DNA]</scope>
    <source>
        <strain evidence="2 3">SR4</strain>
    </source>
</reference>
<proteinExistence type="predicted"/>
<keyword evidence="3" id="KW-1185">Reference proteome</keyword>
<dbReference type="RefSeq" id="WP_168880399.1">
    <property type="nucleotide sequence ID" value="NZ_JABAIL010000001.1"/>
</dbReference>
<keyword evidence="1" id="KW-1133">Transmembrane helix</keyword>
<dbReference type="EMBL" id="JABAIL010000001">
    <property type="protein sequence ID" value="NLR89712.1"/>
    <property type="molecule type" value="Genomic_DNA"/>
</dbReference>
<gene>
    <name evidence="2" type="ORF">HGP29_00775</name>
</gene>
<keyword evidence="1" id="KW-0472">Membrane</keyword>
<accession>A0A7X8SGK3</accession>
<comment type="caution">
    <text evidence="2">The sequence shown here is derived from an EMBL/GenBank/DDBJ whole genome shotgun (WGS) entry which is preliminary data.</text>
</comment>
<dbReference type="AlphaFoldDB" id="A0A7X8SGK3"/>
<protein>
    <submittedName>
        <fullName evidence="2">Uncharacterized protein</fullName>
    </submittedName>
</protein>
<name>A0A7X8SGK3_9BACT</name>
<dbReference type="Proteomes" id="UP000585050">
    <property type="component" value="Unassembled WGS sequence"/>
</dbReference>